<protein>
    <submittedName>
        <fullName evidence="1">Uncharacterized protein</fullName>
    </submittedName>
</protein>
<accession>A0ACC1JFQ3</accession>
<sequence>MFDVEKRFNERFHYPYVFLSEEPFSPEFQKSVRAMANGASVEFALITENWGYPEWVDKSRAQNQARDWADRNDVDADTQGYRHMVRYWAQPFADHPVLQKYRYVWRLEPGSHYTCDFVYDPLALMQSRNLMYGFAISVEDDTDAIPSLWTTTQNFMRDNIRMVLSHDNSLEWLLKRRSNSLVEFNRCQFLTNFEIVDLSFVRSLQYRKLFEYLDRTAGFYYERWSDASVRWNDGSLGIDPRNLI</sequence>
<organism evidence="1 2">
    <name type="scientific">Linderina macrospora</name>
    <dbReference type="NCBI Taxonomy" id="4868"/>
    <lineage>
        <taxon>Eukaryota</taxon>
        <taxon>Fungi</taxon>
        <taxon>Fungi incertae sedis</taxon>
        <taxon>Zoopagomycota</taxon>
        <taxon>Kickxellomycotina</taxon>
        <taxon>Kickxellomycetes</taxon>
        <taxon>Kickxellales</taxon>
        <taxon>Kickxellaceae</taxon>
        <taxon>Linderina</taxon>
    </lineage>
</organism>
<dbReference type="Proteomes" id="UP001150603">
    <property type="component" value="Unassembled WGS sequence"/>
</dbReference>
<name>A0ACC1JFQ3_9FUNG</name>
<dbReference type="EMBL" id="JANBPW010000329">
    <property type="protein sequence ID" value="KAJ1949920.1"/>
    <property type="molecule type" value="Genomic_DNA"/>
</dbReference>
<gene>
    <name evidence="1" type="ORF">FBU59_000929</name>
</gene>
<keyword evidence="2" id="KW-1185">Reference proteome</keyword>
<reference evidence="1" key="1">
    <citation type="submission" date="2022-07" db="EMBL/GenBank/DDBJ databases">
        <title>Phylogenomic reconstructions and comparative analyses of Kickxellomycotina fungi.</title>
        <authorList>
            <person name="Reynolds N.K."/>
            <person name="Stajich J.E."/>
            <person name="Barry K."/>
            <person name="Grigoriev I.V."/>
            <person name="Crous P."/>
            <person name="Smith M.E."/>
        </authorList>
    </citation>
    <scope>NUCLEOTIDE SEQUENCE</scope>
    <source>
        <strain evidence="1">NRRL 5244</strain>
    </source>
</reference>
<comment type="caution">
    <text evidence="1">The sequence shown here is derived from an EMBL/GenBank/DDBJ whole genome shotgun (WGS) entry which is preliminary data.</text>
</comment>
<evidence type="ECO:0000313" key="2">
    <source>
        <dbReference type="Proteomes" id="UP001150603"/>
    </source>
</evidence>
<evidence type="ECO:0000313" key="1">
    <source>
        <dbReference type="EMBL" id="KAJ1949920.1"/>
    </source>
</evidence>
<proteinExistence type="predicted"/>